<keyword evidence="1" id="KW-0732">Signal</keyword>
<name>M4VAH7_9BACT</name>
<proteinExistence type="predicted"/>
<dbReference type="InterPro" id="IPR021259">
    <property type="entry name" value="DUF2817"/>
</dbReference>
<dbReference type="RefSeq" id="WP_015470902.1">
    <property type="nucleotide sequence ID" value="NC_020813.1"/>
</dbReference>
<dbReference type="CDD" id="cd06233">
    <property type="entry name" value="M14-like"/>
    <property type="match status" value="1"/>
</dbReference>
<dbReference type="EMBL" id="CP003537">
    <property type="protein sequence ID" value="AGH96412.1"/>
    <property type="molecule type" value="Genomic_DNA"/>
</dbReference>
<dbReference type="SUPFAM" id="SSF53187">
    <property type="entry name" value="Zn-dependent exopeptidases"/>
    <property type="match status" value="1"/>
</dbReference>
<gene>
    <name evidence="2" type="ORF">A11Q_2196</name>
</gene>
<dbReference type="eggNOG" id="COG2866">
    <property type="taxonomic scope" value="Bacteria"/>
</dbReference>
<keyword evidence="3" id="KW-1185">Reference proteome</keyword>
<reference evidence="2 3" key="1">
    <citation type="journal article" date="2013" name="ISME J.">
        <title>By their genes ye shall know them: genomic signatures of predatory bacteria.</title>
        <authorList>
            <person name="Pasternak Z."/>
            <person name="Pietrokovski S."/>
            <person name="Rotem O."/>
            <person name="Gophna U."/>
            <person name="Lurie-Weinberger M.N."/>
            <person name="Jurkevitch E."/>
        </authorList>
    </citation>
    <scope>NUCLEOTIDE SEQUENCE [LARGE SCALE GENOMIC DNA]</scope>
    <source>
        <strain evidence="2 3">JSS</strain>
    </source>
</reference>
<dbReference type="Proteomes" id="UP000012040">
    <property type="component" value="Chromosome"/>
</dbReference>
<evidence type="ECO:0000256" key="1">
    <source>
        <dbReference type="SAM" id="SignalP"/>
    </source>
</evidence>
<organism evidence="2 3">
    <name type="scientific">Pseudobdellovibrio exovorus JSS</name>
    <dbReference type="NCBI Taxonomy" id="1184267"/>
    <lineage>
        <taxon>Bacteria</taxon>
        <taxon>Pseudomonadati</taxon>
        <taxon>Bdellovibrionota</taxon>
        <taxon>Bdellovibrionia</taxon>
        <taxon>Bdellovibrionales</taxon>
        <taxon>Pseudobdellovibrionaceae</taxon>
        <taxon>Pseudobdellovibrio</taxon>
    </lineage>
</organism>
<dbReference type="HOGENOM" id="CLU_055736_0_0_7"/>
<sequence length="385" mass="44054">MPISIIFSFFLMITPTSAHATDLNYFKNTYEESEQDFDRIFKQIKQKNPKSDVLEFQYSQGTIKSYLIPAATPENLLIMISGTHGVEGFTGSAVQRNLLAQLPELKKTSVLMIHGFNLYGFKNKRRVNEHNIDLNRNFIIDRKGFTSDDQAYTGLNSFLNPNEAPSLNLFSRPLFVLRSVANIAQHSMESLRRSILQGQYSVPQGIFYGGAQIEPQAGLIEAVIAEFIGKKYQKIFIVDLHTGYGERGRLHLMSGKSTDANSIELLKIFEKSEIDFADAKNFYAVQGELLHYFINRLKIRSAFNTSGVTFEYGTLDSQKTFGSIESLRRMILENQNFHFPADSKTSTDIQNMFVEMFYPSDPSWRSEVLRQSDEKMKKVFHYLEN</sequence>
<feature type="signal peptide" evidence="1">
    <location>
        <begin position="1"/>
        <end position="20"/>
    </location>
</feature>
<dbReference type="AlphaFoldDB" id="M4VAH7"/>
<dbReference type="KEGG" id="bex:A11Q_2196"/>
<dbReference type="STRING" id="1184267.A11Q_2196"/>
<dbReference type="PATRIC" id="fig|1184267.3.peg.2223"/>
<dbReference type="Gene3D" id="3.40.630.10">
    <property type="entry name" value="Zn peptidases"/>
    <property type="match status" value="1"/>
</dbReference>
<feature type="chain" id="PRO_5004060067" description="DUF2817 domain-containing protein" evidence="1">
    <location>
        <begin position="21"/>
        <end position="385"/>
    </location>
</feature>
<evidence type="ECO:0000313" key="2">
    <source>
        <dbReference type="EMBL" id="AGH96412.1"/>
    </source>
</evidence>
<evidence type="ECO:0008006" key="4">
    <source>
        <dbReference type="Google" id="ProtNLM"/>
    </source>
</evidence>
<dbReference type="Pfam" id="PF10994">
    <property type="entry name" value="DUF2817"/>
    <property type="match status" value="1"/>
</dbReference>
<dbReference type="OrthoDB" id="4014363at2"/>
<protein>
    <recommendedName>
        <fullName evidence="4">DUF2817 domain-containing protein</fullName>
    </recommendedName>
</protein>
<evidence type="ECO:0000313" key="3">
    <source>
        <dbReference type="Proteomes" id="UP000012040"/>
    </source>
</evidence>
<accession>M4VAH7</accession>